<evidence type="ECO:0000313" key="3">
    <source>
        <dbReference type="Proteomes" id="UP001418222"/>
    </source>
</evidence>
<evidence type="ECO:0000256" key="1">
    <source>
        <dbReference type="SAM" id="MobiDB-lite"/>
    </source>
</evidence>
<dbReference type="EMBL" id="JBBWWQ010000018">
    <property type="protein sequence ID" value="KAK8921857.1"/>
    <property type="molecule type" value="Genomic_DNA"/>
</dbReference>
<name>A0AAP0B1E7_9ASPA</name>
<dbReference type="AlphaFoldDB" id="A0AAP0B1E7"/>
<feature type="region of interest" description="Disordered" evidence="1">
    <location>
        <begin position="199"/>
        <end position="230"/>
    </location>
</feature>
<keyword evidence="3" id="KW-1185">Reference proteome</keyword>
<feature type="compositionally biased region" description="Low complexity" evidence="1">
    <location>
        <begin position="259"/>
        <end position="271"/>
    </location>
</feature>
<gene>
    <name evidence="2" type="ORF">KSP39_PZI020400</name>
</gene>
<proteinExistence type="predicted"/>
<reference evidence="2 3" key="1">
    <citation type="journal article" date="2022" name="Nat. Plants">
        <title>Genomes of leafy and leafless Platanthera orchids illuminate the evolution of mycoheterotrophy.</title>
        <authorList>
            <person name="Li M.H."/>
            <person name="Liu K.W."/>
            <person name="Li Z."/>
            <person name="Lu H.C."/>
            <person name="Ye Q.L."/>
            <person name="Zhang D."/>
            <person name="Wang J.Y."/>
            <person name="Li Y.F."/>
            <person name="Zhong Z.M."/>
            <person name="Liu X."/>
            <person name="Yu X."/>
            <person name="Liu D.K."/>
            <person name="Tu X.D."/>
            <person name="Liu B."/>
            <person name="Hao Y."/>
            <person name="Liao X.Y."/>
            <person name="Jiang Y.T."/>
            <person name="Sun W.H."/>
            <person name="Chen J."/>
            <person name="Chen Y.Q."/>
            <person name="Ai Y."/>
            <person name="Zhai J.W."/>
            <person name="Wu S.S."/>
            <person name="Zhou Z."/>
            <person name="Hsiao Y.Y."/>
            <person name="Wu W.L."/>
            <person name="Chen Y.Y."/>
            <person name="Lin Y.F."/>
            <person name="Hsu J.L."/>
            <person name="Li C.Y."/>
            <person name="Wang Z.W."/>
            <person name="Zhao X."/>
            <person name="Zhong W.Y."/>
            <person name="Ma X.K."/>
            <person name="Ma L."/>
            <person name="Huang J."/>
            <person name="Chen G.Z."/>
            <person name="Huang M.Z."/>
            <person name="Huang L."/>
            <person name="Peng D.H."/>
            <person name="Luo Y.B."/>
            <person name="Zou S.Q."/>
            <person name="Chen S.P."/>
            <person name="Lan S."/>
            <person name="Tsai W.C."/>
            <person name="Van de Peer Y."/>
            <person name="Liu Z.J."/>
        </authorList>
    </citation>
    <scope>NUCLEOTIDE SEQUENCE [LARGE SCALE GENOMIC DNA]</scope>
    <source>
        <strain evidence="2">Lor287</strain>
    </source>
</reference>
<sequence>MVDVDRRTAGFQAGQAAGLRRLSTRAASGPSSITASAAPRNGLQSLSPLADAILSHLRASGVSILPGLSNTEFARIEAELAFSFPPDLRTVLSAGLPSGPGFPDWRSLSRIRASIDVPHAAVSLQIAHGSFWPRSCQYRTLAAARSVIRRAPLLIPLFDRCYIPCRPSLAGNPIFFVDETRVLCCGFDLPDFFRRDSSFRSPDRSLRRQKSASSASEKPPLPPLLPHTTRRSLDSIAGKTPRWIEFWSDAACNRRRRNLSCSPSSSSSTTPDISAEIQPTRVPEWVGSYLNKIGSVLKDGGWGESDVSEMVDSPSTSIGFAGMFDDEAVMDTLLLKADSCSDSLRRAGWSSDEISDALCFDFRRDRRESRPAFNIPPLIASKMVKLAEAVSQS</sequence>
<comment type="caution">
    <text evidence="2">The sequence shown here is derived from an EMBL/GenBank/DDBJ whole genome shotgun (WGS) entry which is preliminary data.</text>
</comment>
<dbReference type="PANTHER" id="PTHR32011">
    <property type="entry name" value="OS08G0472400 PROTEIN"/>
    <property type="match status" value="1"/>
</dbReference>
<protein>
    <recommendedName>
        <fullName evidence="4">Knr4/Smi1-like domain-containing protein</fullName>
    </recommendedName>
</protein>
<organism evidence="2 3">
    <name type="scientific">Platanthera zijinensis</name>
    <dbReference type="NCBI Taxonomy" id="2320716"/>
    <lineage>
        <taxon>Eukaryota</taxon>
        <taxon>Viridiplantae</taxon>
        <taxon>Streptophyta</taxon>
        <taxon>Embryophyta</taxon>
        <taxon>Tracheophyta</taxon>
        <taxon>Spermatophyta</taxon>
        <taxon>Magnoliopsida</taxon>
        <taxon>Liliopsida</taxon>
        <taxon>Asparagales</taxon>
        <taxon>Orchidaceae</taxon>
        <taxon>Orchidoideae</taxon>
        <taxon>Orchideae</taxon>
        <taxon>Orchidinae</taxon>
        <taxon>Platanthera</taxon>
    </lineage>
</organism>
<dbReference type="PANTHER" id="PTHR32011:SF2">
    <property type="entry name" value="OS08G0472400 PROTEIN"/>
    <property type="match status" value="1"/>
</dbReference>
<evidence type="ECO:0008006" key="4">
    <source>
        <dbReference type="Google" id="ProtNLM"/>
    </source>
</evidence>
<evidence type="ECO:0000313" key="2">
    <source>
        <dbReference type="EMBL" id="KAK8921857.1"/>
    </source>
</evidence>
<dbReference type="Proteomes" id="UP001418222">
    <property type="component" value="Unassembled WGS sequence"/>
</dbReference>
<accession>A0AAP0B1E7</accession>
<feature type="region of interest" description="Disordered" evidence="1">
    <location>
        <begin position="257"/>
        <end position="276"/>
    </location>
</feature>